<evidence type="ECO:0000313" key="2">
    <source>
        <dbReference type="EMBL" id="ORY19213.1"/>
    </source>
</evidence>
<proteinExistence type="predicted"/>
<reference evidence="2 3" key="1">
    <citation type="submission" date="2016-07" db="EMBL/GenBank/DDBJ databases">
        <title>Pervasive Adenine N6-methylation of Active Genes in Fungi.</title>
        <authorList>
            <consortium name="DOE Joint Genome Institute"/>
            <person name="Mondo S.J."/>
            <person name="Dannebaum R.O."/>
            <person name="Kuo R.C."/>
            <person name="Labutti K."/>
            <person name="Haridas S."/>
            <person name="Kuo A."/>
            <person name="Salamov A."/>
            <person name="Ahrendt S.R."/>
            <person name="Lipzen A."/>
            <person name="Sullivan W."/>
            <person name="Andreopoulos W.B."/>
            <person name="Clum A."/>
            <person name="Lindquist E."/>
            <person name="Daum C."/>
            <person name="Ramamoorthy G.K."/>
            <person name="Gryganskyi A."/>
            <person name="Culley D."/>
            <person name="Magnuson J.K."/>
            <person name="James T.Y."/>
            <person name="O'Malley M.A."/>
            <person name="Stajich J.E."/>
            <person name="Spatafora J.W."/>
            <person name="Visel A."/>
            <person name="Grigoriev I.V."/>
        </authorList>
    </citation>
    <scope>NUCLEOTIDE SEQUENCE [LARGE SCALE GENOMIC DNA]</scope>
    <source>
        <strain evidence="2 3">CBS 115471</strain>
    </source>
</reference>
<sequence>MTTTSNPSGRRGHGMQFSLGASGAWKSVTPSSGFHGSRSLAQPSFTTRNPHTELNKFKTAATMEPGNPVHPTYTTPVDPVFNDALQAIIMFTTVAAQQSEGAVPNLPTFNGNPIPEAISPNFSHAPPMRPEARSTRGVPPARLEEEQQEVQVARRDLLGRRTRTGMRLDVNALQGSRGRAMGRRYGEIAGRKRALSPGAEEQDVNSLQPPNTGGRPGSKRPALTRGPNGRFAGPTNTLPRVAAVSRGIASTGSANVGMAIGPGTRLDHRRLSDSASRQGIRPLDFSSFHGVDQTPDPLDLPTTHWASRGLPADYRNTLGQVRQYANRRSNTPLASSAGVALGVYNAGLSHAQRAGPTIGVSAQGRVAAIAAGRGAFPAGPIDHHIVNGLPFACTETDPDPTISPSRLQPPGRQPLTPIFGASPYRRHPSPLPEIHSDQVARELAAHRAGFESEYAQDRHVYPAHAITMYQGMCNPSPPAYLTSMIPLSPLSPENDDTPSLIPGDPSISPYYVPPGWEKCTRDEDGGFRAPEEEYPSEERANVDYELVLAQTNWDHMLGMDRSGNWRHPMPEEEEPEGWFERSEEYLDRM</sequence>
<accession>A0A1Y2A9K2</accession>
<dbReference type="Proteomes" id="UP000193144">
    <property type="component" value="Unassembled WGS sequence"/>
</dbReference>
<gene>
    <name evidence="2" type="ORF">BCR34DRAFT_659844</name>
</gene>
<name>A0A1Y2A9K2_9PLEO</name>
<organism evidence="2 3">
    <name type="scientific">Clohesyomyces aquaticus</name>
    <dbReference type="NCBI Taxonomy" id="1231657"/>
    <lineage>
        <taxon>Eukaryota</taxon>
        <taxon>Fungi</taxon>
        <taxon>Dikarya</taxon>
        <taxon>Ascomycota</taxon>
        <taxon>Pezizomycotina</taxon>
        <taxon>Dothideomycetes</taxon>
        <taxon>Pleosporomycetidae</taxon>
        <taxon>Pleosporales</taxon>
        <taxon>Lindgomycetaceae</taxon>
        <taxon>Clohesyomyces</taxon>
    </lineage>
</organism>
<keyword evidence="3" id="KW-1185">Reference proteome</keyword>
<feature type="region of interest" description="Disordered" evidence="1">
    <location>
        <begin position="190"/>
        <end position="237"/>
    </location>
</feature>
<dbReference type="EMBL" id="MCFA01000003">
    <property type="protein sequence ID" value="ORY19213.1"/>
    <property type="molecule type" value="Genomic_DNA"/>
</dbReference>
<evidence type="ECO:0000313" key="3">
    <source>
        <dbReference type="Proteomes" id="UP000193144"/>
    </source>
</evidence>
<feature type="region of interest" description="Disordered" evidence="1">
    <location>
        <begin position="29"/>
        <end position="50"/>
    </location>
</feature>
<dbReference type="AlphaFoldDB" id="A0A1Y2A9K2"/>
<feature type="region of interest" description="Disordered" evidence="1">
    <location>
        <begin position="122"/>
        <end position="150"/>
    </location>
</feature>
<protein>
    <submittedName>
        <fullName evidence="2">Uncharacterized protein</fullName>
    </submittedName>
</protein>
<feature type="compositionally biased region" description="Polar residues" evidence="1">
    <location>
        <begin position="29"/>
        <end position="49"/>
    </location>
</feature>
<feature type="compositionally biased region" description="Basic and acidic residues" evidence="1">
    <location>
        <begin position="578"/>
        <end position="589"/>
    </location>
</feature>
<evidence type="ECO:0000256" key="1">
    <source>
        <dbReference type="SAM" id="MobiDB-lite"/>
    </source>
</evidence>
<feature type="region of interest" description="Disordered" evidence="1">
    <location>
        <begin position="564"/>
        <end position="589"/>
    </location>
</feature>
<comment type="caution">
    <text evidence="2">The sequence shown here is derived from an EMBL/GenBank/DDBJ whole genome shotgun (WGS) entry which is preliminary data.</text>
</comment>